<dbReference type="Proteomes" id="UP000542674">
    <property type="component" value="Unassembled WGS sequence"/>
</dbReference>
<dbReference type="RefSeq" id="WP_184674869.1">
    <property type="nucleotide sequence ID" value="NZ_BAABAI010000021.1"/>
</dbReference>
<evidence type="ECO:0000313" key="3">
    <source>
        <dbReference type="Proteomes" id="UP000542674"/>
    </source>
</evidence>
<keyword evidence="3" id="KW-1185">Reference proteome</keyword>
<evidence type="ECO:0000256" key="1">
    <source>
        <dbReference type="SAM" id="MobiDB-lite"/>
    </source>
</evidence>
<proteinExistence type="predicted"/>
<organism evidence="2 3">
    <name type="scientific">Saccharothrix violaceirubra</name>
    <dbReference type="NCBI Taxonomy" id="413306"/>
    <lineage>
        <taxon>Bacteria</taxon>
        <taxon>Bacillati</taxon>
        <taxon>Actinomycetota</taxon>
        <taxon>Actinomycetes</taxon>
        <taxon>Pseudonocardiales</taxon>
        <taxon>Pseudonocardiaceae</taxon>
        <taxon>Saccharothrix</taxon>
    </lineage>
</organism>
<reference evidence="2 3" key="1">
    <citation type="submission" date="2020-08" db="EMBL/GenBank/DDBJ databases">
        <title>Sequencing the genomes of 1000 actinobacteria strains.</title>
        <authorList>
            <person name="Klenk H.-P."/>
        </authorList>
    </citation>
    <scope>NUCLEOTIDE SEQUENCE [LARGE SCALE GENOMIC DNA]</scope>
    <source>
        <strain evidence="2 3">DSM 45084</strain>
    </source>
</reference>
<gene>
    <name evidence="2" type="ORF">F4559_006530</name>
</gene>
<evidence type="ECO:0000313" key="2">
    <source>
        <dbReference type="EMBL" id="MBB4969171.1"/>
    </source>
</evidence>
<feature type="region of interest" description="Disordered" evidence="1">
    <location>
        <begin position="21"/>
        <end position="62"/>
    </location>
</feature>
<protein>
    <submittedName>
        <fullName evidence="2">Uncharacterized protein</fullName>
    </submittedName>
</protein>
<sequence length="62" mass="6389">MPAASHVLKAHRVAMAAHSFAAGRRSGGEGGTRHDVVIPERRTRTEPDGSGARARGPVASAC</sequence>
<comment type="caution">
    <text evidence="2">The sequence shown here is derived from an EMBL/GenBank/DDBJ whole genome shotgun (WGS) entry which is preliminary data.</text>
</comment>
<dbReference type="EMBL" id="JACHJS010000001">
    <property type="protein sequence ID" value="MBB4969171.1"/>
    <property type="molecule type" value="Genomic_DNA"/>
</dbReference>
<dbReference type="AlphaFoldDB" id="A0A7W7T9U0"/>
<name>A0A7W7T9U0_9PSEU</name>
<accession>A0A7W7T9U0</accession>
<feature type="compositionally biased region" description="Basic and acidic residues" evidence="1">
    <location>
        <begin position="31"/>
        <end position="47"/>
    </location>
</feature>